<dbReference type="EMBL" id="JAQNVG010000002">
    <property type="protein sequence ID" value="MDC2234487.1"/>
    <property type="molecule type" value="Genomic_DNA"/>
</dbReference>
<evidence type="ECO:0000313" key="6">
    <source>
        <dbReference type="EMBL" id="RHL54055.1"/>
    </source>
</evidence>
<evidence type="ECO:0000313" key="4">
    <source>
        <dbReference type="EMBL" id="MCE9238296.1"/>
    </source>
</evidence>
<evidence type="ECO:0000256" key="1">
    <source>
        <dbReference type="ARBA" id="ARBA00022679"/>
    </source>
</evidence>
<gene>
    <name evidence="6" type="ORF">DW011_21370</name>
    <name evidence="4" type="ORF">K0H07_14200</name>
    <name evidence="3" type="ORF">KHY35_18000</name>
    <name evidence="7" type="ORF">KQP68_20240</name>
    <name evidence="5" type="ORF">PO127_01835</name>
</gene>
<dbReference type="GO" id="GO:0016757">
    <property type="term" value="F:glycosyltransferase activity"/>
    <property type="evidence" value="ECO:0007669"/>
    <property type="project" value="InterPro"/>
</dbReference>
<reference evidence="3" key="2">
    <citation type="submission" date="2021-02" db="EMBL/GenBank/DDBJ databases">
        <title>Infant gut strain persistence is associated with maternal origin, phylogeny, and functional potential including surface adhesion and iron acquisition.</title>
        <authorList>
            <person name="Lou Y.C."/>
        </authorList>
    </citation>
    <scope>NUCLEOTIDE SEQUENCE</scope>
    <source>
        <strain evidence="3">L3_082_243G1_dasL3_082_243G1_maxbin2.maxbin.015s ta_sub</strain>
    </source>
</reference>
<dbReference type="Pfam" id="PF00534">
    <property type="entry name" value="Glycos_transf_1"/>
    <property type="match status" value="1"/>
</dbReference>
<dbReference type="PANTHER" id="PTHR46401">
    <property type="entry name" value="GLYCOSYLTRANSFERASE WBBK-RELATED"/>
    <property type="match status" value="1"/>
</dbReference>
<accession>A0A173SU29</accession>
<dbReference type="AlphaFoldDB" id="C6IIH9"/>
<dbReference type="Proteomes" id="UP001156218">
    <property type="component" value="Chromosome"/>
</dbReference>
<dbReference type="GO" id="GO:0009103">
    <property type="term" value="P:lipopolysaccharide biosynthetic process"/>
    <property type="evidence" value="ECO:0007669"/>
    <property type="project" value="TreeGrafter"/>
</dbReference>
<reference evidence="5" key="5">
    <citation type="submission" date="2022-10" db="EMBL/GenBank/DDBJ databases">
        <title>Human gut microbiome strain richness.</title>
        <authorList>
            <person name="Chen-Liaw A."/>
        </authorList>
    </citation>
    <scope>NUCLEOTIDE SEQUENCE</scope>
    <source>
        <strain evidence="5">1001283st1_A3_1001283B150304_161114</strain>
    </source>
</reference>
<dbReference type="EMBL" id="JAGZEE010000033">
    <property type="protein sequence ID" value="MBS5412571.1"/>
    <property type="molecule type" value="Genomic_DNA"/>
</dbReference>
<evidence type="ECO:0000313" key="8">
    <source>
        <dbReference type="Proteomes" id="UP000283616"/>
    </source>
</evidence>
<protein>
    <submittedName>
        <fullName evidence="3 6">Glycosyltransferase</fullName>
    </submittedName>
</protein>
<dbReference type="EMBL" id="QROV01000031">
    <property type="protein sequence ID" value="RHL54055.1"/>
    <property type="molecule type" value="Genomic_DNA"/>
</dbReference>
<dbReference type="SUPFAM" id="SSF53756">
    <property type="entry name" value="UDP-Glycosyltransferase/glycogen phosphorylase"/>
    <property type="match status" value="1"/>
</dbReference>
<name>C6IIH9_BACT4</name>
<sequence>MGKDKIAFVVVRYGADINGGAEYHCRMLAERLVDDYDVEVLTTCVKDYMKGGNDIAEGAEYINRVMVRRFKVDPIRDMSESEYLKRAKPVRRLRMFLYRIRGLRLFSYFIPVWTYYRQEELESMRRCVFYSSQLHQFIKENKDVYKAFIALTIDYTPFYYTAILAGEKSIAIPTMHYTKISFRGVLTEAFSKFAYVGFNTKAEQKLGERVFGKALGAHGIISVGIEPIKAANWEETKRKYRLPDKYLLCVGRVEKAKVNDLITCFSNYKQQYKESSLKLVMVGGIFGKVPDAAEVIYTGFVSDEEKIAIIQHAFLVVNPSQYESLSLILLETLNLEIPMLVNGRCAVLKEHCKLSHGAVDYYMNEQQFIRKLNKIESFPVFREQMAKGGKQYVDNNYNWNLILSRLKRVIELVAKSKQRK</sequence>
<keyword evidence="1 6" id="KW-0808">Transferase</keyword>
<dbReference type="PANTHER" id="PTHR46401:SF2">
    <property type="entry name" value="GLYCOSYLTRANSFERASE WBBK-RELATED"/>
    <property type="match status" value="1"/>
</dbReference>
<evidence type="ECO:0000259" key="2">
    <source>
        <dbReference type="Pfam" id="PF00534"/>
    </source>
</evidence>
<dbReference type="Proteomes" id="UP000283616">
    <property type="component" value="Unassembled WGS sequence"/>
</dbReference>
<dbReference type="InterPro" id="IPR001296">
    <property type="entry name" value="Glyco_trans_1"/>
</dbReference>
<reference evidence="4" key="4">
    <citation type="submission" date="2021-07" db="EMBL/GenBank/DDBJ databases">
        <title>Comparative genomics of Bacteroides fragilis group isolates reveals species-dependent resistance mechanisms and validates clinical tools for resistance prediction.</title>
        <authorList>
            <person name="Wallace M.J."/>
            <person name="Jean S."/>
            <person name="Wallace M.A."/>
            <person name="Carey-Ann B.D."/>
            <person name="Dantas G."/>
        </authorList>
    </citation>
    <scope>NUCLEOTIDE SEQUENCE</scope>
    <source>
        <strain evidence="4">BJH_160</strain>
    </source>
</reference>
<proteinExistence type="predicted"/>
<dbReference type="Proteomes" id="UP000782901">
    <property type="component" value="Unassembled WGS sequence"/>
</dbReference>
<evidence type="ECO:0000313" key="3">
    <source>
        <dbReference type="EMBL" id="MBS5412571.1"/>
    </source>
</evidence>
<feature type="domain" description="Glycosyl transferase family 1" evidence="2">
    <location>
        <begin position="237"/>
        <end position="391"/>
    </location>
</feature>
<dbReference type="EMBL" id="JAHYQA010000007">
    <property type="protein sequence ID" value="MCE9238296.1"/>
    <property type="molecule type" value="Genomic_DNA"/>
</dbReference>
<dbReference type="Proteomes" id="UP001217776">
    <property type="component" value="Unassembled WGS sequence"/>
</dbReference>
<evidence type="ECO:0000313" key="9">
    <source>
        <dbReference type="Proteomes" id="UP001156218"/>
    </source>
</evidence>
<evidence type="ECO:0000313" key="7">
    <source>
        <dbReference type="EMBL" id="UYU65879.1"/>
    </source>
</evidence>
<dbReference type="HOGENOM" id="CLU_031620_0_0_10"/>
<evidence type="ECO:0000313" key="5">
    <source>
        <dbReference type="EMBL" id="MDC2234487.1"/>
    </source>
</evidence>
<organism evidence="6 8">
    <name type="scientific">Bacteroides thetaiotaomicron</name>
    <dbReference type="NCBI Taxonomy" id="818"/>
    <lineage>
        <taxon>Bacteria</taxon>
        <taxon>Pseudomonadati</taxon>
        <taxon>Bacteroidota</taxon>
        <taxon>Bacteroidia</taxon>
        <taxon>Bacteroidales</taxon>
        <taxon>Bacteroidaceae</taxon>
        <taxon>Bacteroides</taxon>
    </lineage>
</organism>
<dbReference type="Proteomes" id="UP001200544">
    <property type="component" value="Unassembled WGS sequence"/>
</dbReference>
<reference evidence="6 8" key="1">
    <citation type="submission" date="2018-08" db="EMBL/GenBank/DDBJ databases">
        <title>A genome reference for cultivated species of the human gut microbiota.</title>
        <authorList>
            <person name="Zou Y."/>
            <person name="Xue W."/>
            <person name="Luo G."/>
        </authorList>
    </citation>
    <scope>NUCLEOTIDE SEQUENCE [LARGE SCALE GENOMIC DNA]</scope>
    <source>
        <strain evidence="6 8">AF37-12</strain>
    </source>
</reference>
<accession>C6IIH9</accession>
<dbReference type="RefSeq" id="WP_008767573.1">
    <property type="nucleotide sequence ID" value="NZ_BAABXH010000001.1"/>
</dbReference>
<dbReference type="Gene3D" id="3.40.50.2000">
    <property type="entry name" value="Glycogen Phosphorylase B"/>
    <property type="match status" value="1"/>
</dbReference>
<dbReference type="EMBL" id="CP083680">
    <property type="protein sequence ID" value="UYU65879.1"/>
    <property type="molecule type" value="Genomic_DNA"/>
</dbReference>
<reference evidence="7 9" key="3">
    <citation type="submission" date="2021-06" db="EMBL/GenBank/DDBJ databases">
        <title>Interrogation of the integrated mobile genetic elements in gut-associated Bacteroides with a consensus prediction approach.</title>
        <authorList>
            <person name="Campbell D.E."/>
            <person name="Leigh J.R."/>
            <person name="Kim T."/>
            <person name="England W."/>
            <person name="Whitaker R.J."/>
            <person name="Degnan P.H."/>
        </authorList>
    </citation>
    <scope>NUCLEOTIDE SEQUENCE [LARGE SCALE GENOMIC DNA]</scope>
    <source>
        <strain evidence="7 9">WAL8669</strain>
    </source>
</reference>